<keyword evidence="6" id="KW-0614">Plasmid</keyword>
<reference evidence="6" key="1">
    <citation type="submission" date="2022-07" db="EMBL/GenBank/DDBJ databases">
        <title>Complete Genome Sequence of the Radioresistant Bacterium Deinococcus aetherius ST0316, Isolated from the Air Dust collected in Lower Stratosphere above Japan.</title>
        <authorList>
            <person name="Satoh K."/>
            <person name="Hagiwara K."/>
            <person name="Katsumata K."/>
            <person name="Kubo A."/>
            <person name="Yokobori S."/>
            <person name="Yamagishi A."/>
            <person name="Oono Y."/>
            <person name="Narumi I."/>
        </authorList>
    </citation>
    <scope>NUCLEOTIDE SEQUENCE</scope>
    <source>
        <strain evidence="6">ST0316</strain>
        <plasmid evidence="6">pDAETH-1</plasmid>
    </source>
</reference>
<gene>
    <name evidence="6" type="ORF">DAETH_35840</name>
</gene>
<name>A0ABN6RJV0_9DEIO</name>
<evidence type="ECO:0000256" key="4">
    <source>
        <dbReference type="ARBA" id="ARBA00022833"/>
    </source>
</evidence>
<evidence type="ECO:0000313" key="7">
    <source>
        <dbReference type="Proteomes" id="UP001064971"/>
    </source>
</evidence>
<dbReference type="Gene3D" id="3.40.1050.10">
    <property type="entry name" value="Carbonic anhydrase"/>
    <property type="match status" value="1"/>
</dbReference>
<dbReference type="EMBL" id="AP026561">
    <property type="protein sequence ID" value="BDP43615.1"/>
    <property type="molecule type" value="Genomic_DNA"/>
</dbReference>
<evidence type="ECO:0000256" key="2">
    <source>
        <dbReference type="ARBA" id="ARBA00006217"/>
    </source>
</evidence>
<evidence type="ECO:0000256" key="5">
    <source>
        <dbReference type="SAM" id="MobiDB-lite"/>
    </source>
</evidence>
<evidence type="ECO:0000313" key="6">
    <source>
        <dbReference type="EMBL" id="BDP43615.1"/>
    </source>
</evidence>
<comment type="similarity">
    <text evidence="2">Belongs to the beta-class carbonic anhydrase family.</text>
</comment>
<accession>A0ABN6RJV0</accession>
<dbReference type="RefSeq" id="WP_264777490.1">
    <property type="nucleotide sequence ID" value="NZ_AP026561.1"/>
</dbReference>
<dbReference type="SMART" id="SM00947">
    <property type="entry name" value="Pro_CA"/>
    <property type="match status" value="1"/>
</dbReference>
<dbReference type="Pfam" id="PF00484">
    <property type="entry name" value="Pro_CA"/>
    <property type="match status" value="1"/>
</dbReference>
<evidence type="ECO:0000256" key="3">
    <source>
        <dbReference type="ARBA" id="ARBA00022723"/>
    </source>
</evidence>
<geneLocation type="plasmid" evidence="6 7">
    <name>pDAETH-1</name>
</geneLocation>
<keyword evidence="7" id="KW-1185">Reference proteome</keyword>
<dbReference type="PANTHER" id="PTHR43175">
    <property type="entry name" value="CARBONIC ANHYDRASE"/>
    <property type="match status" value="1"/>
</dbReference>
<dbReference type="SUPFAM" id="SSF53056">
    <property type="entry name" value="beta-carbonic anhydrase, cab"/>
    <property type="match status" value="1"/>
</dbReference>
<dbReference type="InterPro" id="IPR036874">
    <property type="entry name" value="Carbonic_anhydrase_sf"/>
</dbReference>
<sequence>MSAVETLTARHQEADAQPQGPGLSIMPSLRTMIIGCVDPRVDPVFVLGLNPGEAAVLRNVGGRVTPGAVREMAMLQEVARAHGARPGGGFDLIVLHHTDCGITSLESQPEQLAGYFGVEAAALPSKSVSDPRAAVAVDVALLRSNPRLPRDWVVSGLVYDVHTGRVEVVVPPEPSAP</sequence>
<dbReference type="InterPro" id="IPR001765">
    <property type="entry name" value="Carbonic_anhydrase"/>
</dbReference>
<proteinExistence type="inferred from homology"/>
<feature type="region of interest" description="Disordered" evidence="5">
    <location>
        <begin position="1"/>
        <end position="22"/>
    </location>
</feature>
<protein>
    <submittedName>
        <fullName evidence="6">Carbonic anhydrase</fullName>
    </submittedName>
</protein>
<dbReference type="PANTHER" id="PTHR43175:SF3">
    <property type="entry name" value="CARBON DISULFIDE HYDROLASE"/>
    <property type="match status" value="1"/>
</dbReference>
<comment type="cofactor">
    <cofactor evidence="1">
        <name>Zn(2+)</name>
        <dbReference type="ChEBI" id="CHEBI:29105"/>
    </cofactor>
</comment>
<keyword evidence="3" id="KW-0479">Metal-binding</keyword>
<keyword evidence="4" id="KW-0862">Zinc</keyword>
<evidence type="ECO:0000256" key="1">
    <source>
        <dbReference type="ARBA" id="ARBA00001947"/>
    </source>
</evidence>
<organism evidence="6 7">
    <name type="scientific">Deinococcus aetherius</name>
    <dbReference type="NCBI Taxonomy" id="200252"/>
    <lineage>
        <taxon>Bacteria</taxon>
        <taxon>Thermotogati</taxon>
        <taxon>Deinococcota</taxon>
        <taxon>Deinococci</taxon>
        <taxon>Deinococcales</taxon>
        <taxon>Deinococcaceae</taxon>
        <taxon>Deinococcus</taxon>
    </lineage>
</organism>
<dbReference type="Proteomes" id="UP001064971">
    <property type="component" value="Plasmid pDAETH-1"/>
</dbReference>